<evidence type="ECO:0000313" key="4">
    <source>
        <dbReference type="Proteomes" id="UP000275078"/>
    </source>
</evidence>
<proteinExistence type="predicted"/>
<accession>A0A3N4HR09</accession>
<evidence type="ECO:0000313" key="3">
    <source>
        <dbReference type="EMBL" id="RPA74491.1"/>
    </source>
</evidence>
<keyword evidence="2" id="KW-1133">Transmembrane helix</keyword>
<dbReference type="AlphaFoldDB" id="A0A3N4HR09"/>
<feature type="transmembrane region" description="Helical" evidence="2">
    <location>
        <begin position="47"/>
        <end position="64"/>
    </location>
</feature>
<feature type="transmembrane region" description="Helical" evidence="2">
    <location>
        <begin position="76"/>
        <end position="93"/>
    </location>
</feature>
<sequence length="229" mass="25297">MEQNDESSKGHPKKMLITTTVLLGLAVFAEAACKFVGLESEDSKLKFIGFSFAMLVSTIFGAAFQNGYFSGKFDRMLARLLSCVLLWSGYVLSVCRDWDSSAALSDKFATVLSLMVIPLLFLTLFVLTTPELLDLVSKLGPLTSYLLSRLCLPCLSIRRKVSSLSHRIRNRRGGNGRSDEEDGSQLSDNESAQRPILHHFQTEVARGSGLRADLHFERASSMLDKKGPV</sequence>
<keyword evidence="2" id="KW-0472">Membrane</keyword>
<reference evidence="3 4" key="1">
    <citation type="journal article" date="2018" name="Nat. Ecol. Evol.">
        <title>Pezizomycetes genomes reveal the molecular basis of ectomycorrhizal truffle lifestyle.</title>
        <authorList>
            <person name="Murat C."/>
            <person name="Payen T."/>
            <person name="Noel B."/>
            <person name="Kuo A."/>
            <person name="Morin E."/>
            <person name="Chen J."/>
            <person name="Kohler A."/>
            <person name="Krizsan K."/>
            <person name="Balestrini R."/>
            <person name="Da Silva C."/>
            <person name="Montanini B."/>
            <person name="Hainaut M."/>
            <person name="Levati E."/>
            <person name="Barry K.W."/>
            <person name="Belfiori B."/>
            <person name="Cichocki N."/>
            <person name="Clum A."/>
            <person name="Dockter R.B."/>
            <person name="Fauchery L."/>
            <person name="Guy J."/>
            <person name="Iotti M."/>
            <person name="Le Tacon F."/>
            <person name="Lindquist E.A."/>
            <person name="Lipzen A."/>
            <person name="Malagnac F."/>
            <person name="Mello A."/>
            <person name="Molinier V."/>
            <person name="Miyauchi S."/>
            <person name="Poulain J."/>
            <person name="Riccioni C."/>
            <person name="Rubini A."/>
            <person name="Sitrit Y."/>
            <person name="Splivallo R."/>
            <person name="Traeger S."/>
            <person name="Wang M."/>
            <person name="Zifcakova L."/>
            <person name="Wipf D."/>
            <person name="Zambonelli A."/>
            <person name="Paolocci F."/>
            <person name="Nowrousian M."/>
            <person name="Ottonello S."/>
            <person name="Baldrian P."/>
            <person name="Spatafora J.W."/>
            <person name="Henrissat B."/>
            <person name="Nagy L.G."/>
            <person name="Aury J.M."/>
            <person name="Wincker P."/>
            <person name="Grigoriev I.V."/>
            <person name="Bonfante P."/>
            <person name="Martin F.M."/>
        </authorList>
    </citation>
    <scope>NUCLEOTIDE SEQUENCE [LARGE SCALE GENOMIC DNA]</scope>
    <source>
        <strain evidence="3 4">RN42</strain>
    </source>
</reference>
<dbReference type="EMBL" id="ML119789">
    <property type="protein sequence ID" value="RPA74491.1"/>
    <property type="molecule type" value="Genomic_DNA"/>
</dbReference>
<protein>
    <submittedName>
        <fullName evidence="3">Uncharacterized protein</fullName>
    </submittedName>
</protein>
<dbReference type="Proteomes" id="UP000275078">
    <property type="component" value="Unassembled WGS sequence"/>
</dbReference>
<evidence type="ECO:0000256" key="1">
    <source>
        <dbReference type="SAM" id="MobiDB-lite"/>
    </source>
</evidence>
<keyword evidence="4" id="KW-1185">Reference proteome</keyword>
<organism evidence="3 4">
    <name type="scientific">Ascobolus immersus RN42</name>
    <dbReference type="NCBI Taxonomy" id="1160509"/>
    <lineage>
        <taxon>Eukaryota</taxon>
        <taxon>Fungi</taxon>
        <taxon>Dikarya</taxon>
        <taxon>Ascomycota</taxon>
        <taxon>Pezizomycotina</taxon>
        <taxon>Pezizomycetes</taxon>
        <taxon>Pezizales</taxon>
        <taxon>Ascobolaceae</taxon>
        <taxon>Ascobolus</taxon>
    </lineage>
</organism>
<feature type="transmembrane region" description="Helical" evidence="2">
    <location>
        <begin position="108"/>
        <end position="128"/>
    </location>
</feature>
<feature type="region of interest" description="Disordered" evidence="1">
    <location>
        <begin position="168"/>
        <end position="188"/>
    </location>
</feature>
<name>A0A3N4HR09_ASCIM</name>
<gene>
    <name evidence="3" type="ORF">BJ508DRAFT_333056</name>
</gene>
<evidence type="ECO:0000256" key="2">
    <source>
        <dbReference type="SAM" id="Phobius"/>
    </source>
</evidence>
<keyword evidence="2" id="KW-0812">Transmembrane</keyword>